<dbReference type="AlphaFoldDB" id="A0AAD0UU18"/>
<dbReference type="PANTHER" id="PTHR41773">
    <property type="entry name" value="GTP PYROPHOSPHATASE-RELATED"/>
    <property type="match status" value="1"/>
</dbReference>
<dbReference type="CDD" id="cd05399">
    <property type="entry name" value="NT_Rel-Spo_like"/>
    <property type="match status" value="1"/>
</dbReference>
<dbReference type="Pfam" id="PF04607">
    <property type="entry name" value="RelA_SpoT"/>
    <property type="match status" value="1"/>
</dbReference>
<reference evidence="2 3" key="1">
    <citation type="submission" date="2018-11" db="EMBL/GenBank/DDBJ databases">
        <title>Complete genome sequence of Leptospira kmetyi isolate LS 001/16 from soil sample associated with a leptospirosis patient in Kelantan.</title>
        <authorList>
            <person name="Muhammad Yusoff F."/>
            <person name="Muhammad Yusoff S."/>
            <person name="Ahmad M.N."/>
            <person name="Yusof N.Y."/>
            <person name="Aziah I."/>
        </authorList>
    </citation>
    <scope>NUCLEOTIDE SEQUENCE [LARGE SCALE GENOMIC DNA]</scope>
    <source>
        <strain evidence="2 3">LS 001/16</strain>
    </source>
</reference>
<name>A0AAD0UU18_9LEPT</name>
<proteinExistence type="predicted"/>
<accession>A0AAD0UU18</accession>
<dbReference type="SUPFAM" id="SSF81301">
    <property type="entry name" value="Nucleotidyltransferase"/>
    <property type="match status" value="1"/>
</dbReference>
<dbReference type="RefSeq" id="WP_123180427.1">
    <property type="nucleotide sequence ID" value="NZ_CP033615.1"/>
</dbReference>
<evidence type="ECO:0000259" key="1">
    <source>
        <dbReference type="SMART" id="SM00954"/>
    </source>
</evidence>
<dbReference type="Proteomes" id="UP000276407">
    <property type="component" value="Chromosome 2"/>
</dbReference>
<sequence>MKSEDQIKKEYSERFHVLVEIAARIEEDLREKIKRPRVDRISARAKSQERYAKKALKNANGKRKYSDPIKQIQDQVGARIVLFYLDDVEEVAQKIKEYYRHIEKQEIISDNPKEFGYVGLHFILFIPDELITKEEKPYAPTFFELQIKTLFQHAWSEAEHDLLYKPISEFTHDEQRKVAFTAAQAWGADLIFNELFIEKVKNANN</sequence>
<evidence type="ECO:0000313" key="2">
    <source>
        <dbReference type="EMBL" id="AYV57705.1"/>
    </source>
</evidence>
<dbReference type="GO" id="GO:0015969">
    <property type="term" value="P:guanosine tetraphosphate metabolic process"/>
    <property type="evidence" value="ECO:0007669"/>
    <property type="project" value="InterPro"/>
</dbReference>
<evidence type="ECO:0000313" key="3">
    <source>
        <dbReference type="Proteomes" id="UP000276407"/>
    </source>
</evidence>
<dbReference type="EMBL" id="CP033615">
    <property type="protein sequence ID" value="AYV57705.1"/>
    <property type="molecule type" value="Genomic_DNA"/>
</dbReference>
<dbReference type="Gene3D" id="3.30.460.10">
    <property type="entry name" value="Beta Polymerase, domain 2"/>
    <property type="match status" value="1"/>
</dbReference>
<dbReference type="InterPro" id="IPR043519">
    <property type="entry name" value="NT_sf"/>
</dbReference>
<dbReference type="SMART" id="SM00954">
    <property type="entry name" value="RelA_SpoT"/>
    <property type="match status" value="1"/>
</dbReference>
<dbReference type="InterPro" id="IPR007685">
    <property type="entry name" value="RelA_SpoT"/>
</dbReference>
<feature type="domain" description="RelA/SpoT" evidence="1">
    <location>
        <begin position="43"/>
        <end position="170"/>
    </location>
</feature>
<organism evidence="2 3">
    <name type="scientific">Leptospira kmetyi</name>
    <dbReference type="NCBI Taxonomy" id="408139"/>
    <lineage>
        <taxon>Bacteria</taxon>
        <taxon>Pseudomonadati</taxon>
        <taxon>Spirochaetota</taxon>
        <taxon>Spirochaetia</taxon>
        <taxon>Leptospirales</taxon>
        <taxon>Leptospiraceae</taxon>
        <taxon>Leptospira</taxon>
    </lineage>
</organism>
<dbReference type="PANTHER" id="PTHR41773:SF1">
    <property type="entry name" value="RELA_SPOT DOMAIN-CONTAINING PROTEIN"/>
    <property type="match status" value="1"/>
</dbReference>
<dbReference type="KEGG" id="lkm:EFP84_18880"/>
<gene>
    <name evidence="2" type="ORF">EFP84_18880</name>
</gene>
<protein>
    <recommendedName>
        <fullName evidence="1">RelA/SpoT domain-containing protein</fullName>
    </recommendedName>
</protein>